<evidence type="ECO:0000313" key="2">
    <source>
        <dbReference type="Proteomes" id="UP000007431"/>
    </source>
</evidence>
<dbReference type="GeneID" id="9595021"/>
<gene>
    <name evidence="1" type="ORF">SCHCODRAFT_104666</name>
</gene>
<protein>
    <submittedName>
        <fullName evidence="1">Uncharacterized protein</fullName>
    </submittedName>
</protein>
<dbReference type="OrthoDB" id="2901070at2759"/>
<dbReference type="InParanoid" id="D8PLP6"/>
<dbReference type="Gene3D" id="2.60.120.260">
    <property type="entry name" value="Galactose-binding domain-like"/>
    <property type="match status" value="1"/>
</dbReference>
<name>D8PLP6_SCHCM</name>
<feature type="non-terminal residue" evidence="1">
    <location>
        <position position="149"/>
    </location>
</feature>
<dbReference type="VEuPathDB" id="FungiDB:SCHCODRAFT_02609274"/>
<keyword evidence="2" id="KW-1185">Reference proteome</keyword>
<sequence>MPLISTTIDAFSPFIDYQPQGMWRKGGADGDPYASRYEDKTFMLSIEAPGATATFNFTGTEVHVYGAYRCNSGPYSVTIDGTKSEPMRTNGSAPSDVDSQLLKVELFAATDLAPGVHQVVLTNEWSRVPANKSGSAFDVDFVRGLQMLP</sequence>
<dbReference type="HOGENOM" id="CLU_1820497_0_0_1"/>
<dbReference type="STRING" id="578458.D8PLP6"/>
<dbReference type="OMA" id="YDNTWAP"/>
<dbReference type="RefSeq" id="XP_003037660.1">
    <property type="nucleotide sequence ID" value="XM_003037614.1"/>
</dbReference>
<dbReference type="EMBL" id="GL377302">
    <property type="protein sequence ID" value="EFJ02758.1"/>
    <property type="molecule type" value="Genomic_DNA"/>
</dbReference>
<dbReference type="KEGG" id="scm:SCHCO_02609274"/>
<dbReference type="AlphaFoldDB" id="D8PLP6"/>
<dbReference type="Proteomes" id="UP000007431">
    <property type="component" value="Unassembled WGS sequence"/>
</dbReference>
<accession>D8PLP6</accession>
<proteinExistence type="predicted"/>
<reference evidence="1 2" key="1">
    <citation type="journal article" date="2010" name="Nat. Biotechnol.">
        <title>Genome sequence of the model mushroom Schizophyllum commune.</title>
        <authorList>
            <person name="Ohm R.A."/>
            <person name="de Jong J.F."/>
            <person name="Lugones L.G."/>
            <person name="Aerts A."/>
            <person name="Kothe E."/>
            <person name="Stajich J.E."/>
            <person name="de Vries R.P."/>
            <person name="Record E."/>
            <person name="Levasseur A."/>
            <person name="Baker S.E."/>
            <person name="Bartholomew K.A."/>
            <person name="Coutinho P.M."/>
            <person name="Erdmann S."/>
            <person name="Fowler T.J."/>
            <person name="Gathman A.C."/>
            <person name="Lombard V."/>
            <person name="Henrissat B."/>
            <person name="Knabe N."/>
            <person name="Kuees U."/>
            <person name="Lilly W.W."/>
            <person name="Lindquist E."/>
            <person name="Lucas S."/>
            <person name="Magnuson J.K."/>
            <person name="Piumi F."/>
            <person name="Raudaskoski M."/>
            <person name="Salamov A."/>
            <person name="Schmutz J."/>
            <person name="Schwarze F.W.M.R."/>
            <person name="vanKuyk P.A."/>
            <person name="Horton J.S."/>
            <person name="Grigoriev I.V."/>
            <person name="Woesten H.A.B."/>
        </authorList>
    </citation>
    <scope>NUCLEOTIDE SEQUENCE [LARGE SCALE GENOMIC DNA]</scope>
    <source>
        <strain evidence="2">H4-8 / FGSC 9210</strain>
    </source>
</reference>
<organism evidence="2">
    <name type="scientific">Schizophyllum commune (strain H4-8 / FGSC 9210)</name>
    <name type="common">Split gill fungus</name>
    <dbReference type="NCBI Taxonomy" id="578458"/>
    <lineage>
        <taxon>Eukaryota</taxon>
        <taxon>Fungi</taxon>
        <taxon>Dikarya</taxon>
        <taxon>Basidiomycota</taxon>
        <taxon>Agaricomycotina</taxon>
        <taxon>Agaricomycetes</taxon>
        <taxon>Agaricomycetidae</taxon>
        <taxon>Agaricales</taxon>
        <taxon>Schizophyllaceae</taxon>
        <taxon>Schizophyllum</taxon>
    </lineage>
</organism>
<evidence type="ECO:0000313" key="1">
    <source>
        <dbReference type="EMBL" id="EFJ02758.1"/>
    </source>
</evidence>